<keyword evidence="1" id="KW-0812">Transmembrane</keyword>
<evidence type="ECO:0000256" key="1">
    <source>
        <dbReference type="SAM" id="Phobius"/>
    </source>
</evidence>
<feature type="transmembrane region" description="Helical" evidence="1">
    <location>
        <begin position="30"/>
        <end position="51"/>
    </location>
</feature>
<sequence length="88" mass="9801">MTPALPPPNLNDPAERAAYQKELRMVTRPIRWMGVALAIAGAVLAGLRARYWPQLPMILPLFLIGMAVLHVVAGVVVRMKYHRARMGE</sequence>
<keyword evidence="3" id="KW-1185">Reference proteome</keyword>
<comment type="caution">
    <text evidence="2">The sequence shown here is derived from an EMBL/GenBank/DDBJ whole genome shotgun (WGS) entry which is preliminary data.</text>
</comment>
<keyword evidence="1" id="KW-1133">Transmembrane helix</keyword>
<gene>
    <name evidence="2" type="ORF">SIL82_07490</name>
</gene>
<dbReference type="RefSeq" id="WP_010403862.1">
    <property type="nucleotide sequence ID" value="NZ_JAWXXV010000001.1"/>
</dbReference>
<proteinExistence type="predicted"/>
<protein>
    <recommendedName>
        <fullName evidence="4">DUF202 domain-containing protein</fullName>
    </recommendedName>
</protein>
<evidence type="ECO:0000313" key="3">
    <source>
        <dbReference type="Proteomes" id="UP001279660"/>
    </source>
</evidence>
<dbReference type="EMBL" id="JAWXXV010000001">
    <property type="protein sequence ID" value="MDX5984099.1"/>
    <property type="molecule type" value="Genomic_DNA"/>
</dbReference>
<reference evidence="2 3" key="1">
    <citation type="submission" date="2023-11" db="EMBL/GenBank/DDBJ databases">
        <title>MicrobeMod: A computational toolkit for identifying prokaryotic methylation and restriction-modification with nanopore sequencing.</title>
        <authorList>
            <person name="Crits-Christoph A."/>
            <person name="Kang S.C."/>
            <person name="Lee H."/>
            <person name="Ostrov N."/>
        </authorList>
    </citation>
    <scope>NUCLEOTIDE SEQUENCE [LARGE SCALE GENOMIC DNA]</scope>
    <source>
        <strain evidence="2 3">ATCC 14820</strain>
    </source>
</reference>
<name>A0ABU4PKZ7_9SPHN</name>
<dbReference type="Proteomes" id="UP001279660">
    <property type="component" value="Unassembled WGS sequence"/>
</dbReference>
<evidence type="ECO:0008006" key="4">
    <source>
        <dbReference type="Google" id="ProtNLM"/>
    </source>
</evidence>
<organism evidence="2 3">
    <name type="scientific">Sphingomonas echinoides</name>
    <dbReference type="NCBI Taxonomy" id="59803"/>
    <lineage>
        <taxon>Bacteria</taxon>
        <taxon>Pseudomonadati</taxon>
        <taxon>Pseudomonadota</taxon>
        <taxon>Alphaproteobacteria</taxon>
        <taxon>Sphingomonadales</taxon>
        <taxon>Sphingomonadaceae</taxon>
        <taxon>Sphingomonas</taxon>
    </lineage>
</organism>
<evidence type="ECO:0000313" key="2">
    <source>
        <dbReference type="EMBL" id="MDX5984099.1"/>
    </source>
</evidence>
<keyword evidence="1" id="KW-0472">Membrane</keyword>
<feature type="transmembrane region" description="Helical" evidence="1">
    <location>
        <begin position="57"/>
        <end position="77"/>
    </location>
</feature>
<accession>A0ABU4PKZ7</accession>